<dbReference type="Pfam" id="PF02734">
    <property type="entry name" value="Dak2"/>
    <property type="match status" value="1"/>
</dbReference>
<dbReference type="Pfam" id="PF21645">
    <property type="entry name" value="FakA-like_M"/>
    <property type="match status" value="1"/>
</dbReference>
<dbReference type="EMBL" id="JBIYEW010000003">
    <property type="protein sequence ID" value="MFK4638790.1"/>
    <property type="molecule type" value="Genomic_DNA"/>
</dbReference>
<keyword evidence="4" id="KW-1185">Reference proteome</keyword>
<dbReference type="PROSITE" id="PS51480">
    <property type="entry name" value="DHAL"/>
    <property type="match status" value="1"/>
</dbReference>
<dbReference type="SUPFAM" id="SSF101473">
    <property type="entry name" value="DhaL-like"/>
    <property type="match status" value="1"/>
</dbReference>
<evidence type="ECO:0000313" key="3">
    <source>
        <dbReference type="EMBL" id="MFK4638790.1"/>
    </source>
</evidence>
<name>A0ABW8N5E4_9MICC</name>
<proteinExistence type="predicted"/>
<organism evidence="3 4">
    <name type="scientific">Paenarthrobacter histidinolovorans</name>
    <dbReference type="NCBI Taxonomy" id="43664"/>
    <lineage>
        <taxon>Bacteria</taxon>
        <taxon>Bacillati</taxon>
        <taxon>Actinomycetota</taxon>
        <taxon>Actinomycetes</taxon>
        <taxon>Micrococcales</taxon>
        <taxon>Micrococcaceae</taxon>
        <taxon>Paenarthrobacter</taxon>
    </lineage>
</organism>
<feature type="compositionally biased region" description="Basic and acidic residues" evidence="1">
    <location>
        <begin position="345"/>
        <end position="370"/>
    </location>
</feature>
<feature type="region of interest" description="Disordered" evidence="1">
    <location>
        <begin position="339"/>
        <end position="370"/>
    </location>
</feature>
<dbReference type="PANTHER" id="PTHR33434">
    <property type="entry name" value="DEGV DOMAIN-CONTAINING PROTEIN DR_1986-RELATED"/>
    <property type="match status" value="1"/>
</dbReference>
<dbReference type="InterPro" id="IPR050270">
    <property type="entry name" value="DegV_domain_contain"/>
</dbReference>
<dbReference type="InterPro" id="IPR048394">
    <property type="entry name" value="FakA-like_M"/>
</dbReference>
<comment type="caution">
    <text evidence="3">The sequence shown here is derived from an EMBL/GenBank/DDBJ whole genome shotgun (WGS) entry which is preliminary data.</text>
</comment>
<dbReference type="PANTHER" id="PTHR33434:SF4">
    <property type="entry name" value="PHOSPHATASE PROTEIN"/>
    <property type="match status" value="1"/>
</dbReference>
<dbReference type="Gene3D" id="1.25.40.340">
    <property type="match status" value="1"/>
</dbReference>
<accession>A0ABW8N5E4</accession>
<dbReference type="SMART" id="SM01120">
    <property type="entry name" value="Dak2"/>
    <property type="match status" value="1"/>
</dbReference>
<dbReference type="InterPro" id="IPR036117">
    <property type="entry name" value="DhaL_dom_sf"/>
</dbReference>
<sequence>MLLTPLDGITLQTKIAANAHAMKRWLGKAEVVLGNHSDRLNAINIFPVADGDTGTNLYLTVRAAVSALDESPVAVTESGNDVGAVLSKAGQAAMEQARGNSGTLFAVFLCAAAEPLAGKTRLGAPLLATALNRAQIRAWSALSEPVAGTMLSVLEAAAHAAQRVDAEQDGDDSNHALGLSLDAVVEAAYQAVLRTEDELAQLQEAHVVDAGGVGMLLVLDCLRSAVLGEELQDEMLDNLHGYKLQDPHIHEHMPADDGVEVMCTISLSPLNAAILRQRLDEMGDSVIMSQVGGARNDDDDDDESPMEASYRWRVHVHVPDPAPAVELIRSLGEPSDIAVSQLALPRHDSDLPRHDPDLPRHDPGQPQHDY</sequence>
<gene>
    <name evidence="3" type="ORF">ABIA52_001679</name>
</gene>
<evidence type="ECO:0000259" key="2">
    <source>
        <dbReference type="PROSITE" id="PS51480"/>
    </source>
</evidence>
<evidence type="ECO:0000256" key="1">
    <source>
        <dbReference type="SAM" id="MobiDB-lite"/>
    </source>
</evidence>
<protein>
    <submittedName>
        <fullName evidence="3">Dihydroxyacetone kinase-like predicted kinase</fullName>
    </submittedName>
</protein>
<feature type="domain" description="DhaL" evidence="2">
    <location>
        <begin position="20"/>
        <end position="224"/>
    </location>
</feature>
<evidence type="ECO:0000313" key="4">
    <source>
        <dbReference type="Proteomes" id="UP001620520"/>
    </source>
</evidence>
<reference evidence="3 4" key="1">
    <citation type="submission" date="2024-10" db="EMBL/GenBank/DDBJ databases">
        <title>Novel secondary metabolite-producing bacteria for plant disease control.</title>
        <authorList>
            <person name="Chevrette M."/>
        </authorList>
    </citation>
    <scope>NUCLEOTIDE SEQUENCE [LARGE SCALE GENOMIC DNA]</scope>
    <source>
        <strain evidence="3 4">J30 TE3557</strain>
    </source>
</reference>
<dbReference type="InterPro" id="IPR004007">
    <property type="entry name" value="DhaL_dom"/>
</dbReference>
<dbReference type="Proteomes" id="UP001620520">
    <property type="component" value="Unassembled WGS sequence"/>
</dbReference>